<organism evidence="3 4">
    <name type="scientific">Microbacterium yannicii</name>
    <dbReference type="NCBI Taxonomy" id="671622"/>
    <lineage>
        <taxon>Bacteria</taxon>
        <taxon>Bacillati</taxon>
        <taxon>Actinomycetota</taxon>
        <taxon>Actinomycetes</taxon>
        <taxon>Micrococcales</taxon>
        <taxon>Microbacteriaceae</taxon>
        <taxon>Microbacterium</taxon>
    </lineage>
</organism>
<protein>
    <submittedName>
        <fullName evidence="3">TIGR03885 family FMN-dependent LLM class oxidoreductase</fullName>
    </submittedName>
</protein>
<reference evidence="4" key="1">
    <citation type="journal article" date="2019" name="Int. J. Syst. Evol. Microbiol.">
        <title>The Global Catalogue of Microorganisms (GCM) 10K type strain sequencing project: providing services to taxonomists for standard genome sequencing and annotation.</title>
        <authorList>
            <consortium name="The Broad Institute Genomics Platform"/>
            <consortium name="The Broad Institute Genome Sequencing Center for Infectious Disease"/>
            <person name="Wu L."/>
            <person name="Ma J."/>
        </authorList>
    </citation>
    <scope>NUCLEOTIDE SEQUENCE [LARGE SCALE GENOMIC DNA]</scope>
    <source>
        <strain evidence="4">JCM 18959</strain>
    </source>
</reference>
<dbReference type="NCBIfam" id="TIGR03557">
    <property type="entry name" value="F420_G6P_family"/>
    <property type="match status" value="1"/>
</dbReference>
<dbReference type="NCBIfam" id="TIGR03885">
    <property type="entry name" value="flavin_revert"/>
    <property type="match status" value="1"/>
</dbReference>
<dbReference type="InterPro" id="IPR050564">
    <property type="entry name" value="F420-G6PD/mer"/>
</dbReference>
<comment type="caution">
    <text evidence="3">The sequence shown here is derived from an EMBL/GenBank/DDBJ whole genome shotgun (WGS) entry which is preliminary data.</text>
</comment>
<dbReference type="InterPro" id="IPR011251">
    <property type="entry name" value="Luciferase-like_dom"/>
</dbReference>
<name>A0ABP9M7T4_9MICO</name>
<keyword evidence="1" id="KW-0560">Oxidoreductase</keyword>
<dbReference type="InterPro" id="IPR036661">
    <property type="entry name" value="Luciferase-like_sf"/>
</dbReference>
<accession>A0ABP9M7T4</accession>
<dbReference type="PANTHER" id="PTHR43244:SF1">
    <property type="entry name" value="5,10-METHYLENETETRAHYDROMETHANOPTERIN REDUCTASE"/>
    <property type="match status" value="1"/>
</dbReference>
<dbReference type="Proteomes" id="UP001501407">
    <property type="component" value="Unassembled WGS sequence"/>
</dbReference>
<evidence type="ECO:0000313" key="3">
    <source>
        <dbReference type="EMBL" id="GAA5092587.1"/>
    </source>
</evidence>
<dbReference type="Gene3D" id="3.20.20.30">
    <property type="entry name" value="Luciferase-like domain"/>
    <property type="match status" value="1"/>
</dbReference>
<dbReference type="InterPro" id="IPR019945">
    <property type="entry name" value="F420_G6P_DH-rel"/>
</dbReference>
<dbReference type="SUPFAM" id="SSF51679">
    <property type="entry name" value="Bacterial luciferase-like"/>
    <property type="match status" value="1"/>
</dbReference>
<feature type="domain" description="Luciferase-like" evidence="2">
    <location>
        <begin position="23"/>
        <end position="306"/>
    </location>
</feature>
<evidence type="ECO:0000256" key="1">
    <source>
        <dbReference type="ARBA" id="ARBA00023002"/>
    </source>
</evidence>
<dbReference type="PANTHER" id="PTHR43244">
    <property type="match status" value="1"/>
</dbReference>
<dbReference type="Pfam" id="PF00296">
    <property type="entry name" value="Bac_luciferase"/>
    <property type="match status" value="1"/>
</dbReference>
<keyword evidence="4" id="KW-1185">Reference proteome</keyword>
<proteinExistence type="predicted"/>
<evidence type="ECO:0000259" key="2">
    <source>
        <dbReference type="Pfam" id="PF00296"/>
    </source>
</evidence>
<evidence type="ECO:0000313" key="4">
    <source>
        <dbReference type="Proteomes" id="UP001501407"/>
    </source>
</evidence>
<sequence length="340" mass="36475">MAWASPGGHATLESMVFLGYHASHEQLPPSTLLAAVQEAERAGFDGAMCSDHLAPWGLAQGESGFAWSWLGAALATTSFPMGMVSAPGQRYHPVIAAQALATLAEMFEGRFWCALGSGEALNEHVTGDAWPAKPERQDRLVQAADVMRRLIAGERVTHEGAFAVHDARVWSRPQNPAPLRAAAASAETAAWAASWADGVVTVGHDADTVGRILSAYRDAGGRGPCAVQVHVSFAESRAEALRIAADQWRQATVDPALMWDLMQPEDFDRLADPDDTKALERGILISADERDVAERLGALVGAGADELFLHSVAKDQTPFLRRARDGLLDAIREAAIRERA</sequence>
<dbReference type="InterPro" id="IPR023907">
    <property type="entry name" value="Non-F420_Flavin_OxRdtase"/>
</dbReference>
<gene>
    <name evidence="3" type="ORF">GCM10025760_21460</name>
</gene>
<dbReference type="EMBL" id="BAABKZ010000002">
    <property type="protein sequence ID" value="GAA5092587.1"/>
    <property type="molecule type" value="Genomic_DNA"/>
</dbReference>